<dbReference type="InterPro" id="IPR009057">
    <property type="entry name" value="Homeodomain-like_sf"/>
</dbReference>
<keyword evidence="3" id="KW-1185">Reference proteome</keyword>
<dbReference type="GO" id="GO:0005634">
    <property type="term" value="C:nucleus"/>
    <property type="evidence" value="ECO:0007669"/>
    <property type="project" value="UniProtKB-SubCell"/>
</dbReference>
<dbReference type="GO" id="GO:0006313">
    <property type="term" value="P:DNA transposition"/>
    <property type="evidence" value="ECO:0007669"/>
    <property type="project" value="InterPro"/>
</dbReference>
<dbReference type="Gene3D" id="1.10.10.60">
    <property type="entry name" value="Homeodomain-like"/>
    <property type="match status" value="1"/>
</dbReference>
<gene>
    <name evidence="2" type="ORF">TNCT_5631</name>
</gene>
<dbReference type="OrthoDB" id="6445665at2759"/>
<evidence type="ECO:0000313" key="2">
    <source>
        <dbReference type="EMBL" id="GFR09045.1"/>
    </source>
</evidence>
<sequence length="161" mass="18954">MAREYTAEFKLEAVKLANEQRKVGQPVAKVARDLGIRDSVLGKWMKKYNEKKSAANAFPDVAPYDKERFDLQKELVKVTRERDILKKALGQSKRIKYFFIKEHSKHHKVQELCRVLNVSASGYYKWTTRKISSRESANKSRYSKYIKFLNVDMELLKFMLN</sequence>
<reference evidence="2" key="1">
    <citation type="submission" date="2020-07" db="EMBL/GenBank/DDBJ databases">
        <title>Multicomponent nature underlies the extraordinary mechanical properties of spider dragline silk.</title>
        <authorList>
            <person name="Kono N."/>
            <person name="Nakamura H."/>
            <person name="Mori M."/>
            <person name="Yoshida Y."/>
            <person name="Ohtoshi R."/>
            <person name="Malay A.D."/>
            <person name="Moran D.A.P."/>
            <person name="Tomita M."/>
            <person name="Numata K."/>
            <person name="Arakawa K."/>
        </authorList>
    </citation>
    <scope>NUCLEOTIDE SEQUENCE</scope>
</reference>
<name>A0A8X6IQ93_TRICU</name>
<dbReference type="GO" id="GO:0004803">
    <property type="term" value="F:transposase activity"/>
    <property type="evidence" value="ECO:0007669"/>
    <property type="project" value="InterPro"/>
</dbReference>
<evidence type="ECO:0000313" key="3">
    <source>
        <dbReference type="Proteomes" id="UP000887116"/>
    </source>
</evidence>
<dbReference type="AlphaFoldDB" id="A0A8X6IQ93"/>
<comment type="caution">
    <text evidence="2">The sequence shown here is derived from an EMBL/GenBank/DDBJ whole genome shotgun (WGS) entry which is preliminary data.</text>
</comment>
<evidence type="ECO:0000256" key="1">
    <source>
        <dbReference type="ARBA" id="ARBA00004123"/>
    </source>
</evidence>
<dbReference type="InterPro" id="IPR002514">
    <property type="entry name" value="Transposase_8"/>
</dbReference>
<dbReference type="SUPFAM" id="SSF46689">
    <property type="entry name" value="Homeodomain-like"/>
    <property type="match status" value="1"/>
</dbReference>
<organism evidence="2 3">
    <name type="scientific">Trichonephila clavata</name>
    <name type="common">Joro spider</name>
    <name type="synonym">Nephila clavata</name>
    <dbReference type="NCBI Taxonomy" id="2740835"/>
    <lineage>
        <taxon>Eukaryota</taxon>
        <taxon>Metazoa</taxon>
        <taxon>Ecdysozoa</taxon>
        <taxon>Arthropoda</taxon>
        <taxon>Chelicerata</taxon>
        <taxon>Arachnida</taxon>
        <taxon>Araneae</taxon>
        <taxon>Araneomorphae</taxon>
        <taxon>Entelegynae</taxon>
        <taxon>Araneoidea</taxon>
        <taxon>Nephilidae</taxon>
        <taxon>Trichonephila</taxon>
    </lineage>
</organism>
<comment type="subcellular location">
    <subcellularLocation>
        <location evidence="1">Nucleus</location>
    </subcellularLocation>
</comment>
<dbReference type="Proteomes" id="UP000887116">
    <property type="component" value="Unassembled WGS sequence"/>
</dbReference>
<dbReference type="GO" id="GO:0003677">
    <property type="term" value="F:DNA binding"/>
    <property type="evidence" value="ECO:0007669"/>
    <property type="project" value="InterPro"/>
</dbReference>
<dbReference type="Pfam" id="PF01527">
    <property type="entry name" value="HTH_Tnp_1"/>
    <property type="match status" value="1"/>
</dbReference>
<accession>A0A8X6IQ93</accession>
<protein>
    <submittedName>
        <fullName evidence="2">Glycerol-3-phosphate dehydrogenase</fullName>
    </submittedName>
</protein>
<proteinExistence type="predicted"/>
<dbReference type="EMBL" id="BMAO01006492">
    <property type="protein sequence ID" value="GFR09045.1"/>
    <property type="molecule type" value="Genomic_DNA"/>
</dbReference>